<dbReference type="GO" id="GO:0008270">
    <property type="term" value="F:zinc ion binding"/>
    <property type="evidence" value="ECO:0007669"/>
    <property type="project" value="UniProtKB-KW"/>
</dbReference>
<feature type="region of interest" description="Disordered" evidence="7">
    <location>
        <begin position="535"/>
        <end position="554"/>
    </location>
</feature>
<feature type="domain" description="C2HC/C3H-type" evidence="8">
    <location>
        <begin position="552"/>
        <end position="581"/>
    </location>
</feature>
<dbReference type="Gene3D" id="3.30.160.60">
    <property type="entry name" value="Classic Zinc Finger"/>
    <property type="match status" value="1"/>
</dbReference>
<dbReference type="PROSITE" id="PS52027">
    <property type="entry name" value="ZF_C2HC_C3H"/>
    <property type="match status" value="2"/>
</dbReference>
<keyword evidence="10" id="KW-1185">Reference proteome</keyword>
<protein>
    <recommendedName>
        <fullName evidence="8">C2HC/C3H-type domain-containing protein</fullName>
    </recommendedName>
</protein>
<feature type="region of interest" description="Disordered" evidence="7">
    <location>
        <begin position="318"/>
        <end position="429"/>
    </location>
</feature>
<feature type="region of interest" description="Disordered" evidence="7">
    <location>
        <begin position="569"/>
        <end position="590"/>
    </location>
</feature>
<feature type="compositionally biased region" description="Polar residues" evidence="7">
    <location>
        <begin position="232"/>
        <end position="246"/>
    </location>
</feature>
<comment type="caution">
    <text evidence="9">The sequence shown here is derived from an EMBL/GenBank/DDBJ whole genome shotgun (WGS) entry which is preliminary data.</text>
</comment>
<proteinExistence type="inferred from homology"/>
<keyword evidence="2" id="KW-0479">Metal-binding</keyword>
<dbReference type="PANTHER" id="PTHR14649">
    <property type="entry name" value="ZINC FINGER C2HC DOMAIN-CONTAINING PROTEIN 1C"/>
    <property type="match status" value="1"/>
</dbReference>
<feature type="compositionally biased region" description="Basic residues" evidence="7">
    <location>
        <begin position="152"/>
        <end position="171"/>
    </location>
</feature>
<keyword evidence="4" id="KW-0862">Zinc</keyword>
<evidence type="ECO:0000256" key="3">
    <source>
        <dbReference type="ARBA" id="ARBA00022771"/>
    </source>
</evidence>
<keyword evidence="5" id="KW-0175">Coiled coil</keyword>
<keyword evidence="3 6" id="KW-0863">Zinc-finger</keyword>
<evidence type="ECO:0000256" key="5">
    <source>
        <dbReference type="ARBA" id="ARBA00023054"/>
    </source>
</evidence>
<name>A0AAD9K1R2_9ANNE</name>
<feature type="compositionally biased region" description="Basic and acidic residues" evidence="7">
    <location>
        <begin position="206"/>
        <end position="218"/>
    </location>
</feature>
<evidence type="ECO:0000256" key="2">
    <source>
        <dbReference type="ARBA" id="ARBA00022723"/>
    </source>
</evidence>
<feature type="compositionally biased region" description="Polar residues" evidence="7">
    <location>
        <begin position="190"/>
        <end position="205"/>
    </location>
</feature>
<reference evidence="9" key="1">
    <citation type="journal article" date="2023" name="Mol. Biol. Evol.">
        <title>Third-Generation Sequencing Reveals the Adaptive Role of the Epigenome in Three Deep-Sea Polychaetes.</title>
        <authorList>
            <person name="Perez M."/>
            <person name="Aroh O."/>
            <person name="Sun Y."/>
            <person name="Lan Y."/>
            <person name="Juniper S.K."/>
            <person name="Young C.R."/>
            <person name="Angers B."/>
            <person name="Qian P.Y."/>
        </authorList>
    </citation>
    <scope>NUCLEOTIDE SEQUENCE</scope>
    <source>
        <strain evidence="9">P08H-3</strain>
    </source>
</reference>
<gene>
    <name evidence="9" type="ORF">LSH36_89g00038</name>
</gene>
<dbReference type="InterPro" id="IPR026104">
    <property type="entry name" value="ZNF_C2HC_dom_1C"/>
</dbReference>
<feature type="compositionally biased region" description="Low complexity" evidence="7">
    <location>
        <begin position="391"/>
        <end position="401"/>
    </location>
</feature>
<feature type="compositionally biased region" description="Low complexity" evidence="7">
    <location>
        <begin position="116"/>
        <end position="127"/>
    </location>
</feature>
<feature type="domain" description="C2HC/C3H-type" evidence="8">
    <location>
        <begin position="446"/>
        <end position="475"/>
    </location>
</feature>
<feature type="compositionally biased region" description="Basic and acidic residues" evidence="7">
    <location>
        <begin position="318"/>
        <end position="350"/>
    </location>
</feature>
<feature type="compositionally biased region" description="Acidic residues" evidence="7">
    <location>
        <begin position="275"/>
        <end position="293"/>
    </location>
</feature>
<dbReference type="Pfam" id="PF13913">
    <property type="entry name" value="zf-C2HC_2"/>
    <property type="match status" value="2"/>
</dbReference>
<evidence type="ECO:0000256" key="6">
    <source>
        <dbReference type="PROSITE-ProRule" id="PRU01371"/>
    </source>
</evidence>
<dbReference type="Proteomes" id="UP001208570">
    <property type="component" value="Unassembled WGS sequence"/>
</dbReference>
<dbReference type="AlphaFoldDB" id="A0AAD9K1R2"/>
<dbReference type="EMBL" id="JAODUP010000089">
    <property type="protein sequence ID" value="KAK2162921.1"/>
    <property type="molecule type" value="Genomic_DNA"/>
</dbReference>
<feature type="compositionally biased region" description="Basic and acidic residues" evidence="7">
    <location>
        <begin position="172"/>
        <end position="188"/>
    </location>
</feature>
<feature type="compositionally biased region" description="Basic residues" evidence="7">
    <location>
        <begin position="404"/>
        <end position="417"/>
    </location>
</feature>
<evidence type="ECO:0000259" key="8">
    <source>
        <dbReference type="PROSITE" id="PS52027"/>
    </source>
</evidence>
<dbReference type="InterPro" id="IPR049899">
    <property type="entry name" value="Znf_C2HC_C3H"/>
</dbReference>
<organism evidence="9 10">
    <name type="scientific">Paralvinella palmiformis</name>
    <dbReference type="NCBI Taxonomy" id="53620"/>
    <lineage>
        <taxon>Eukaryota</taxon>
        <taxon>Metazoa</taxon>
        <taxon>Spiralia</taxon>
        <taxon>Lophotrochozoa</taxon>
        <taxon>Annelida</taxon>
        <taxon>Polychaeta</taxon>
        <taxon>Sedentaria</taxon>
        <taxon>Canalipalpata</taxon>
        <taxon>Terebellida</taxon>
        <taxon>Terebelliformia</taxon>
        <taxon>Alvinellidae</taxon>
        <taxon>Paralvinella</taxon>
    </lineage>
</organism>
<feature type="compositionally biased region" description="Basic residues" evidence="7">
    <location>
        <begin position="259"/>
        <end position="269"/>
    </location>
</feature>
<feature type="region of interest" description="Disordered" evidence="7">
    <location>
        <begin position="21"/>
        <end position="296"/>
    </location>
</feature>
<evidence type="ECO:0000256" key="4">
    <source>
        <dbReference type="ARBA" id="ARBA00022833"/>
    </source>
</evidence>
<accession>A0AAD9K1R2</accession>
<dbReference type="PANTHER" id="PTHR14649:SF1">
    <property type="entry name" value="ZINC FINGER C2HC DOMAIN-CONTAINING PROTEIN 1C"/>
    <property type="match status" value="1"/>
</dbReference>
<sequence>MRAISTIDNIKANIKYHYQKKKSEFYRGHSPGKPPLPHQNRSAGRDRSKPLAPIKKPSSGGHGQNGELNNGLTYSPKPPAVNKPQFIRNHYSASNSNGSQSPQPDLAKLPTDKALIPIGPNNPIPAISAYGSDQEYLESAGSGSGHQDNNRLLRKNSGRKIRQPRANIHRSPKVEHKRSQLPKPEAHQPDQLTSYQKWQMEQNNARTERLRQYHEQQEKQISNFEVSGYESDMSSTANASSRQNHQGQDRLALNEQKPNKKSVILKKAKPPSVHDEEDDVSAAIDDDEDDDQAELLRKQAELEALIEKQKHELEEMRRQRILEEENERHLQETRKKRIEAEQEHAKKQQELEDSTQSHLSRHSSQRDVSDGYESSVHSRQGQDVREPEPSIPSSSPAVPSSLVGRRRNSLPKKRRVEQRREPTPNNENTAFYLEMATTQDATGDLVLKPCPKCGRKFAEDRLSKHINVCQNASKKRKVFDPMKMRVKGTDFEQYAKKAAKAKREKTPPTKTWRTQHENFIRAIRYAKKVSDIESAGGNVADLPPPPPTENPNYKQCPYCERKFDPNVAERHIPRCKNIKARPAPPKQRRR</sequence>
<comment type="similarity">
    <text evidence="1">Belongs to the ZC2HC1 family.</text>
</comment>
<evidence type="ECO:0000313" key="9">
    <source>
        <dbReference type="EMBL" id="KAK2162921.1"/>
    </source>
</evidence>
<evidence type="ECO:0000256" key="1">
    <source>
        <dbReference type="ARBA" id="ARBA00010843"/>
    </source>
</evidence>
<evidence type="ECO:0000313" key="10">
    <source>
        <dbReference type="Proteomes" id="UP001208570"/>
    </source>
</evidence>
<feature type="compositionally biased region" description="Polar residues" evidence="7">
    <location>
        <begin position="91"/>
        <end position="103"/>
    </location>
</feature>
<evidence type="ECO:0000256" key="7">
    <source>
        <dbReference type="SAM" id="MobiDB-lite"/>
    </source>
</evidence>